<dbReference type="InterPro" id="IPR035246">
    <property type="entry name" value="Spermidine_synt_N"/>
</dbReference>
<evidence type="ECO:0000259" key="1">
    <source>
        <dbReference type="Pfam" id="PF17284"/>
    </source>
</evidence>
<gene>
    <name evidence="2" type="ORF">ZIOFF_015434</name>
</gene>
<evidence type="ECO:0000313" key="2">
    <source>
        <dbReference type="EMBL" id="KAG6525478.1"/>
    </source>
</evidence>
<proteinExistence type="predicted"/>
<name>A0A8J5LFA7_ZINOF</name>
<organism evidence="2 3">
    <name type="scientific">Zingiber officinale</name>
    <name type="common">Ginger</name>
    <name type="synonym">Amomum zingiber</name>
    <dbReference type="NCBI Taxonomy" id="94328"/>
    <lineage>
        <taxon>Eukaryota</taxon>
        <taxon>Viridiplantae</taxon>
        <taxon>Streptophyta</taxon>
        <taxon>Embryophyta</taxon>
        <taxon>Tracheophyta</taxon>
        <taxon>Spermatophyta</taxon>
        <taxon>Magnoliopsida</taxon>
        <taxon>Liliopsida</taxon>
        <taxon>Zingiberales</taxon>
        <taxon>Zingiberaceae</taxon>
        <taxon>Zingiber</taxon>
    </lineage>
</organism>
<dbReference type="Gene3D" id="2.30.140.10">
    <property type="entry name" value="Spermidine synthase, tetramerisation domain"/>
    <property type="match status" value="1"/>
</dbReference>
<reference evidence="2 3" key="1">
    <citation type="submission" date="2020-08" db="EMBL/GenBank/DDBJ databases">
        <title>Plant Genome Project.</title>
        <authorList>
            <person name="Zhang R.-G."/>
        </authorList>
    </citation>
    <scope>NUCLEOTIDE SEQUENCE [LARGE SCALE GENOMIC DNA]</scope>
    <source>
        <tissue evidence="2">Rhizome</tissue>
    </source>
</reference>
<dbReference type="InterPro" id="IPR037163">
    <property type="entry name" value="Spermidine_synt_N_sf"/>
</dbReference>
<dbReference type="AlphaFoldDB" id="A0A8J5LFA7"/>
<evidence type="ECO:0000313" key="3">
    <source>
        <dbReference type="Proteomes" id="UP000734854"/>
    </source>
</evidence>
<dbReference type="EMBL" id="JACMSC010000004">
    <property type="protein sequence ID" value="KAG6525478.1"/>
    <property type="molecule type" value="Genomic_DNA"/>
</dbReference>
<comment type="caution">
    <text evidence="2">The sequence shown here is derived from an EMBL/GenBank/DDBJ whole genome shotgun (WGS) entry which is preliminary data.</text>
</comment>
<accession>A0A8J5LFA7</accession>
<sequence length="108" mass="11835">MEDDSFDAQGDLDEELLYGDQAKEAVEGVVAAFKQAAKEEVADVASTIGFGERRPLGHHAWVVLRDHPHVARRSNSLKANVQGKSDYQDVLVFKSSTYGEDLVLTSNS</sequence>
<protein>
    <recommendedName>
        <fullName evidence="1">Spermidine synthase tetramerisation domain-containing protein</fullName>
    </recommendedName>
</protein>
<dbReference type="Pfam" id="PF17284">
    <property type="entry name" value="Spermine_synt_N"/>
    <property type="match status" value="1"/>
</dbReference>
<keyword evidence="3" id="KW-1185">Reference proteome</keyword>
<feature type="domain" description="Spermidine synthase tetramerisation" evidence="1">
    <location>
        <begin position="82"/>
        <end position="104"/>
    </location>
</feature>
<dbReference type="Proteomes" id="UP000734854">
    <property type="component" value="Unassembled WGS sequence"/>
</dbReference>